<protein>
    <submittedName>
        <fullName evidence="1">Cobalt ion binding</fullName>
    </submittedName>
</protein>
<sequence>MDLQKCFTYIKDVTDDSYVQNYDGKVRDVIYSENGTVTVVYRVILKGTDGEAYRDATGTTQFHEGRREDVVASAEEAAFSKACARFGFGLYLYHQDDSHYDDHFH</sequence>
<reference evidence="1" key="1">
    <citation type="submission" date="2015-12" db="EMBL/GenBank/DDBJ databases">
        <title>Update maize B73 reference genome by single molecule sequencing technologies.</title>
        <authorList>
            <consortium name="Maize Genome Sequencing Project"/>
            <person name="Ware D."/>
        </authorList>
    </citation>
    <scope>NUCLEOTIDE SEQUENCE [LARGE SCALE GENOMIC DNA]</scope>
    <source>
        <tissue evidence="1">Seedling</tissue>
    </source>
</reference>
<dbReference type="InParanoid" id="A0A1D6KE71"/>
<dbReference type="GO" id="GO:0003677">
    <property type="term" value="F:DNA binding"/>
    <property type="evidence" value="ECO:0007669"/>
    <property type="project" value="InterPro"/>
</dbReference>
<dbReference type="PANTHER" id="PTHR34050">
    <property type="entry name" value="DNA REPAIR RAD52-LIKE PROTEIN 2, CHLOROPLASTIC"/>
    <property type="match status" value="1"/>
</dbReference>
<dbReference type="PANTHER" id="PTHR34050:SF4">
    <property type="entry name" value="OS09G0512800 PROTEIN"/>
    <property type="match status" value="1"/>
</dbReference>
<dbReference type="OMA" id="THIASFH"/>
<dbReference type="EMBL" id="CM007647">
    <property type="protein sequence ID" value="ONM01471.1"/>
    <property type="molecule type" value="Genomic_DNA"/>
</dbReference>
<dbReference type="GO" id="GO:0000724">
    <property type="term" value="P:double-strand break repair via homologous recombination"/>
    <property type="evidence" value="ECO:0007669"/>
    <property type="project" value="InterPro"/>
</dbReference>
<gene>
    <name evidence="1" type="ORF">ZEAMMB73_Zm00001d030757</name>
</gene>
<dbReference type="ExpressionAtlas" id="A0A1D6KE71">
    <property type="expression patterns" value="baseline and differential"/>
</dbReference>
<accession>A0A1D6KE71</accession>
<dbReference type="InterPro" id="IPR037489">
    <property type="entry name" value="RAD52-like"/>
</dbReference>
<proteinExistence type="predicted"/>
<dbReference type="AlphaFoldDB" id="A0A1D6KE71"/>
<organism evidence="1">
    <name type="scientific">Zea mays</name>
    <name type="common">Maize</name>
    <dbReference type="NCBI Taxonomy" id="4577"/>
    <lineage>
        <taxon>Eukaryota</taxon>
        <taxon>Viridiplantae</taxon>
        <taxon>Streptophyta</taxon>
        <taxon>Embryophyta</taxon>
        <taxon>Tracheophyta</taxon>
        <taxon>Spermatophyta</taxon>
        <taxon>Magnoliopsida</taxon>
        <taxon>Liliopsida</taxon>
        <taxon>Poales</taxon>
        <taxon>Poaceae</taxon>
        <taxon>PACMAD clade</taxon>
        <taxon>Panicoideae</taxon>
        <taxon>Andropogonodae</taxon>
        <taxon>Andropogoneae</taxon>
        <taxon>Tripsacinae</taxon>
        <taxon>Zea</taxon>
    </lineage>
</organism>
<name>A0A1D6KE71_MAIZE</name>
<evidence type="ECO:0000313" key="1">
    <source>
        <dbReference type="EMBL" id="ONM01471.1"/>
    </source>
</evidence>